<dbReference type="GO" id="GO:0008360">
    <property type="term" value="P:regulation of cell shape"/>
    <property type="evidence" value="ECO:0007669"/>
    <property type="project" value="TreeGrafter"/>
</dbReference>
<dbReference type="Proteomes" id="UP000291022">
    <property type="component" value="Unassembled WGS sequence"/>
</dbReference>
<evidence type="ECO:0000259" key="5">
    <source>
        <dbReference type="PROSITE" id="PS51444"/>
    </source>
</evidence>
<feature type="domain" description="FH2" evidence="5">
    <location>
        <begin position="533"/>
        <end position="920"/>
    </location>
</feature>
<evidence type="ECO:0000256" key="3">
    <source>
        <dbReference type="SAM" id="MobiDB-lite"/>
    </source>
</evidence>
<dbReference type="FunFam" id="1.25.10.10:FF:000045">
    <property type="entry name" value="Formin-like protein 3 isoform 1"/>
    <property type="match status" value="1"/>
</dbReference>
<dbReference type="GO" id="GO:0051015">
    <property type="term" value="F:actin filament binding"/>
    <property type="evidence" value="ECO:0007669"/>
    <property type="project" value="TreeGrafter"/>
</dbReference>
<organism evidence="6 7">
    <name type="scientific">Ursus americanus</name>
    <name type="common">American black bear</name>
    <name type="synonym">Euarctos americanus</name>
    <dbReference type="NCBI Taxonomy" id="9643"/>
    <lineage>
        <taxon>Eukaryota</taxon>
        <taxon>Metazoa</taxon>
        <taxon>Chordata</taxon>
        <taxon>Craniata</taxon>
        <taxon>Vertebrata</taxon>
        <taxon>Euteleostomi</taxon>
        <taxon>Mammalia</taxon>
        <taxon>Eutheria</taxon>
        <taxon>Laurasiatheria</taxon>
        <taxon>Carnivora</taxon>
        <taxon>Caniformia</taxon>
        <taxon>Ursidae</taxon>
        <taxon>Ursus</taxon>
    </lineage>
</organism>
<dbReference type="PANTHER" id="PTHR45857:SF2">
    <property type="entry name" value="FORMIN-LIKE PROTEIN 1"/>
    <property type="match status" value="1"/>
</dbReference>
<dbReference type="PANTHER" id="PTHR45857">
    <property type="entry name" value="FORMIN-LIKE PROTEIN"/>
    <property type="match status" value="1"/>
</dbReference>
<dbReference type="Pfam" id="PF02181">
    <property type="entry name" value="FH2"/>
    <property type="match status" value="1"/>
</dbReference>
<dbReference type="GO" id="GO:0031267">
    <property type="term" value="F:small GTPase binding"/>
    <property type="evidence" value="ECO:0007669"/>
    <property type="project" value="InterPro"/>
</dbReference>
<evidence type="ECO:0000259" key="4">
    <source>
        <dbReference type="PROSITE" id="PS51232"/>
    </source>
</evidence>
<evidence type="ECO:0000256" key="1">
    <source>
        <dbReference type="ARBA" id="ARBA00023449"/>
    </source>
</evidence>
<reference evidence="6" key="2">
    <citation type="submission" date="2025-08" db="UniProtKB">
        <authorList>
            <consortium name="Ensembl"/>
        </authorList>
    </citation>
    <scope>IDENTIFICATION</scope>
</reference>
<proteinExistence type="inferred from homology"/>
<dbReference type="GeneTree" id="ENSGT00940000156292"/>
<dbReference type="GO" id="GO:0016477">
    <property type="term" value="P:cell migration"/>
    <property type="evidence" value="ECO:0007669"/>
    <property type="project" value="TreeGrafter"/>
</dbReference>
<dbReference type="InterPro" id="IPR010473">
    <property type="entry name" value="GTPase-bd"/>
</dbReference>
<dbReference type="InterPro" id="IPR042201">
    <property type="entry name" value="FH2_Formin_sf"/>
</dbReference>
<reference evidence="7" key="1">
    <citation type="submission" date="2016-06" db="EMBL/GenBank/DDBJ databases">
        <title>De novo assembly and RNA-Seq shows season-dependent expression and editing in black bear kidneys.</title>
        <authorList>
            <person name="Korstanje R."/>
            <person name="Srivastava A."/>
            <person name="Sarsani V.K."/>
            <person name="Sheehan S.M."/>
            <person name="Seger R.L."/>
            <person name="Barter M.E."/>
            <person name="Lindqvist C."/>
            <person name="Brody L.C."/>
            <person name="Mullikin J.C."/>
        </authorList>
    </citation>
    <scope>NUCLEOTIDE SEQUENCE [LARGE SCALE GENOMIC DNA]</scope>
</reference>
<reference evidence="6" key="3">
    <citation type="submission" date="2025-09" db="UniProtKB">
        <authorList>
            <consortium name="Ensembl"/>
        </authorList>
    </citation>
    <scope>IDENTIFICATION</scope>
</reference>
<feature type="region of interest" description="Disordered" evidence="3">
    <location>
        <begin position="1018"/>
        <end position="1038"/>
    </location>
</feature>
<keyword evidence="2" id="KW-0175">Coiled coil</keyword>
<dbReference type="AlphaFoldDB" id="A0A452SFY8"/>
<feature type="region of interest" description="Disordered" evidence="3">
    <location>
        <begin position="468"/>
        <end position="518"/>
    </location>
</feature>
<dbReference type="InterPro" id="IPR015425">
    <property type="entry name" value="FH2_Formin"/>
</dbReference>
<dbReference type="PROSITE" id="PS51444">
    <property type="entry name" value="FH2"/>
    <property type="match status" value="1"/>
</dbReference>
<dbReference type="SMART" id="SM01139">
    <property type="entry name" value="Drf_FH3"/>
    <property type="match status" value="1"/>
</dbReference>
<sequence>TLLRVPVPSVGTAEEQLLISNCMNLPPDKVQLLSQYDNEKKWELICDQERFQVKNPPTAYIQKLKSYLETGGVSRKFKRRVQESTQVLRELEISLRTNHIGWVEEFLNEENRGLDVLLEYLAFAQCSVTYDMENADNGVPGSEKSKPLEQSVEDLSKGPPSSLPPQPKSRHLTIKLTPAHSRKALRNSRIVSQKDDVHVCVMCLRAIMNYQSGFSLVMTHPACVNEIALSLNNKNPRTKALVLELLAAVCLVRGGHDIILAAFDNFKEVCGEQHRFEKLMEYFQKEDSNIDFMVACMQFINIVVHSVENMNFRVFLQYEFTHLGLDLYLERLRLTESDKLLVQIQAYLDNVFDVGALLEDTETKNAVLEHMEELQEQVALLTEKLRDAENESMAKIAELEKQLSQARKELETLRPPEPEKMPTSVPARPSALELKVEELEEKGLIRIVRGPGDAVSIEILPVAVATPSGSDALTPPGVPSGSPSPGAQELQAGWGGRGGTRVRKGSLGTSAGREGRGRFGVVGHSLPLPGVKAKKPIQTKFRMPLLNWVALKPSQITGTVFTELNDEKVLQELDMSDFEEQFKTKSQGPSLDLSALKGKAAQKAPTKATLIEANRAKNLAITLRKGNLGADRICQAIETYDLQALGLDFLELLTRFLPTEYERSLIARFEQEQRPMEELSEEDRFMLRFSRIPRLEPPVGLPQLILPLQSHPQQLNAIIAASMSIKSSDKLRQILEIVLAFGNYMNSSKRGAAYGFRLQSLDVLLEMKSTDRKQTLLHYLVKVIADKYPQLTGFHGDLHFLDKAGSVSLDSVLGDVRSLQRGLELTQREFVRQDDCLVLKEFLRANSPTMDKLLADSKTAQEAYESVVEYFGENPKTTSPSMFFSLFSRFIKAYKKAEQEVEQWRREGLVAWGEGVLEPELHVTFHDHPPPPPKARRQQMDLISELKRKQQKEPLIYESDRDGAIEDIITGEALAGPVLASVLLMLSSPHPRGLAASPLLATSSVFFSFSPPSSLPTLSAQDGALHGPHRQADVQAPL</sequence>
<dbReference type="SUPFAM" id="SSF48371">
    <property type="entry name" value="ARM repeat"/>
    <property type="match status" value="1"/>
</dbReference>
<accession>A0A452SFY8</accession>
<dbReference type="InterPro" id="IPR011989">
    <property type="entry name" value="ARM-like"/>
</dbReference>
<dbReference type="Gene3D" id="1.25.10.10">
    <property type="entry name" value="Leucine-rich Repeat Variant"/>
    <property type="match status" value="1"/>
</dbReference>
<dbReference type="FunFam" id="1.20.58.2220:FF:000001">
    <property type="entry name" value="Formin-like 1, isoform CRA_c"/>
    <property type="match status" value="1"/>
</dbReference>
<dbReference type="Ensembl" id="ENSUAMT00000034958.1">
    <property type="protein sequence ID" value="ENSUAMP00000031340.1"/>
    <property type="gene ID" value="ENSUAMG00000023607.1"/>
</dbReference>
<dbReference type="FunFam" id="1.25.10.10:FF:000036">
    <property type="entry name" value="Formin-like protein 3 isoform 1"/>
    <property type="match status" value="1"/>
</dbReference>
<dbReference type="InterPro" id="IPR043592">
    <property type="entry name" value="FMNL_animal"/>
</dbReference>
<dbReference type="GO" id="GO:0005829">
    <property type="term" value="C:cytosol"/>
    <property type="evidence" value="ECO:0007669"/>
    <property type="project" value="TreeGrafter"/>
</dbReference>
<feature type="domain" description="GBD/FH3" evidence="4">
    <location>
        <begin position="4"/>
        <end position="443"/>
    </location>
</feature>
<dbReference type="SMART" id="SM00498">
    <property type="entry name" value="FH2"/>
    <property type="match status" value="1"/>
</dbReference>
<dbReference type="InterPro" id="IPR014768">
    <property type="entry name" value="GBD/FH3_dom"/>
</dbReference>
<dbReference type="Pfam" id="PF06371">
    <property type="entry name" value="Drf_GBD"/>
    <property type="match status" value="2"/>
</dbReference>
<comment type="similarity">
    <text evidence="1">Belongs to the formin homology family.</text>
</comment>
<feature type="coiled-coil region" evidence="2">
    <location>
        <begin position="364"/>
        <end position="409"/>
    </location>
</feature>
<dbReference type="GO" id="GO:0030866">
    <property type="term" value="P:cortical actin cytoskeleton organization"/>
    <property type="evidence" value="ECO:0007669"/>
    <property type="project" value="TreeGrafter"/>
</dbReference>
<dbReference type="PROSITE" id="PS51232">
    <property type="entry name" value="GBD_FH3"/>
    <property type="match status" value="1"/>
</dbReference>
<evidence type="ECO:0000313" key="7">
    <source>
        <dbReference type="Proteomes" id="UP000291022"/>
    </source>
</evidence>
<evidence type="ECO:0000256" key="2">
    <source>
        <dbReference type="SAM" id="Coils"/>
    </source>
</evidence>
<dbReference type="SUPFAM" id="SSF101447">
    <property type="entry name" value="Formin homology 2 domain (FH2 domain)"/>
    <property type="match status" value="1"/>
</dbReference>
<keyword evidence="7" id="KW-1185">Reference proteome</keyword>
<evidence type="ECO:0000313" key="6">
    <source>
        <dbReference type="Ensembl" id="ENSUAMP00000031340.1"/>
    </source>
</evidence>
<feature type="region of interest" description="Disordered" evidence="3">
    <location>
        <begin position="135"/>
        <end position="170"/>
    </location>
</feature>
<dbReference type="InterPro" id="IPR010472">
    <property type="entry name" value="FH3_dom"/>
</dbReference>
<dbReference type="Gene3D" id="1.20.58.2220">
    <property type="entry name" value="Formin, FH2 domain"/>
    <property type="match status" value="1"/>
</dbReference>
<dbReference type="InterPro" id="IPR016024">
    <property type="entry name" value="ARM-type_fold"/>
</dbReference>
<name>A0A452SFY8_URSAM</name>
<dbReference type="Pfam" id="PF06367">
    <property type="entry name" value="Drf_FH3"/>
    <property type="match status" value="1"/>
</dbReference>
<protein>
    <submittedName>
        <fullName evidence="6">Formin like 1</fullName>
    </submittedName>
</protein>
<dbReference type="SMART" id="SM01140">
    <property type="entry name" value="Drf_GBD"/>
    <property type="match status" value="1"/>
</dbReference>
<gene>
    <name evidence="6" type="primary">FMNL1</name>
</gene>